<keyword evidence="3" id="KW-0067">ATP-binding</keyword>
<proteinExistence type="predicted"/>
<dbReference type="AlphaFoldDB" id="A0A4V2JIY8"/>
<keyword evidence="3" id="KW-0547">Nucleotide-binding</keyword>
<gene>
    <name evidence="3" type="ORF">EYS09_06275</name>
</gene>
<accession>A0A4V2JIY8</accession>
<evidence type="ECO:0000259" key="2">
    <source>
        <dbReference type="Pfam" id="PF13191"/>
    </source>
</evidence>
<comment type="caution">
    <text evidence="3">The sequence shown here is derived from an EMBL/GenBank/DDBJ whole genome shotgun (WGS) entry which is preliminary data.</text>
</comment>
<evidence type="ECO:0000313" key="4">
    <source>
        <dbReference type="Proteomes" id="UP000292452"/>
    </source>
</evidence>
<dbReference type="EMBL" id="SIXH01000036">
    <property type="protein sequence ID" value="TBO60501.1"/>
    <property type="molecule type" value="Genomic_DNA"/>
</dbReference>
<protein>
    <submittedName>
        <fullName evidence="3">ATP-binding protein</fullName>
    </submittedName>
</protein>
<dbReference type="GO" id="GO:0005524">
    <property type="term" value="F:ATP binding"/>
    <property type="evidence" value="ECO:0007669"/>
    <property type="project" value="UniProtKB-KW"/>
</dbReference>
<dbReference type="SUPFAM" id="SSF52540">
    <property type="entry name" value="P-loop containing nucleoside triphosphate hydrolases"/>
    <property type="match status" value="1"/>
</dbReference>
<feature type="region of interest" description="Disordered" evidence="1">
    <location>
        <begin position="150"/>
        <end position="181"/>
    </location>
</feature>
<reference evidence="3 4" key="1">
    <citation type="submission" date="2019-02" db="EMBL/GenBank/DDBJ databases">
        <title>Draft Genome Sequence of Streptomyces sp. AM-2504, identified by 16S rRNA comparative analysis as a Streptomyces Kasugaensis strain.</title>
        <authorList>
            <person name="Napolioni V."/>
            <person name="Giuliodori A.M."/>
            <person name="Spurio R."/>
            <person name="Fabbretti A."/>
        </authorList>
    </citation>
    <scope>NUCLEOTIDE SEQUENCE [LARGE SCALE GENOMIC DNA]</scope>
    <source>
        <strain evidence="3 4">AM-2504</strain>
    </source>
</reference>
<organism evidence="3 4">
    <name type="scientific">Streptomyces kasugaensis</name>
    <dbReference type="NCBI Taxonomy" id="1946"/>
    <lineage>
        <taxon>Bacteria</taxon>
        <taxon>Bacillati</taxon>
        <taxon>Actinomycetota</taxon>
        <taxon>Actinomycetes</taxon>
        <taxon>Kitasatosporales</taxon>
        <taxon>Streptomycetaceae</taxon>
        <taxon>Streptomyces</taxon>
    </lineage>
</organism>
<keyword evidence="4" id="KW-1185">Reference proteome</keyword>
<dbReference type="Gene3D" id="3.40.50.300">
    <property type="entry name" value="P-loop containing nucleotide triphosphate hydrolases"/>
    <property type="match status" value="1"/>
</dbReference>
<sequence>MLCKLVDEGQHAGRLEERLQAARQRAFVGRKEELATFDEALCTGSKVLLIHGPGGVGKSALLGRFAQRAAVADRTILVLDGRMLEGSPCSLHNRGQGGARRRAGGAADRRLRTHPWSGELAARAVPAGAANRRAGCGGWSHTPGHDVAGRPGLGRHGADHRAGRAGAHERRRTAGLPPCGR</sequence>
<name>A0A4V2JIY8_STRKA</name>
<dbReference type="Pfam" id="PF13191">
    <property type="entry name" value="AAA_16"/>
    <property type="match status" value="1"/>
</dbReference>
<evidence type="ECO:0000256" key="1">
    <source>
        <dbReference type="SAM" id="MobiDB-lite"/>
    </source>
</evidence>
<evidence type="ECO:0000313" key="3">
    <source>
        <dbReference type="EMBL" id="TBO60501.1"/>
    </source>
</evidence>
<dbReference type="InterPro" id="IPR041664">
    <property type="entry name" value="AAA_16"/>
</dbReference>
<dbReference type="Proteomes" id="UP000292452">
    <property type="component" value="Unassembled WGS sequence"/>
</dbReference>
<feature type="domain" description="Orc1-like AAA ATPase" evidence="2">
    <location>
        <begin position="27"/>
        <end position="84"/>
    </location>
</feature>
<dbReference type="InterPro" id="IPR027417">
    <property type="entry name" value="P-loop_NTPase"/>
</dbReference>
<feature type="compositionally biased region" description="Basic and acidic residues" evidence="1">
    <location>
        <begin position="156"/>
        <end position="168"/>
    </location>
</feature>